<keyword evidence="3" id="KW-1185">Reference proteome</keyword>
<dbReference type="SUPFAM" id="SSF56281">
    <property type="entry name" value="Metallo-hydrolase/oxidoreductase"/>
    <property type="match status" value="1"/>
</dbReference>
<dbReference type="InterPro" id="IPR001279">
    <property type="entry name" value="Metallo-B-lactamas"/>
</dbReference>
<dbReference type="InterPro" id="IPR050698">
    <property type="entry name" value="MBL"/>
</dbReference>
<dbReference type="PANTHER" id="PTHR11203">
    <property type="entry name" value="CLEAVAGE AND POLYADENYLATION SPECIFICITY FACTOR FAMILY MEMBER"/>
    <property type="match status" value="1"/>
</dbReference>
<dbReference type="Proteomes" id="UP000001137">
    <property type="component" value="Chromosome"/>
</dbReference>
<evidence type="ECO:0000313" key="3">
    <source>
        <dbReference type="Proteomes" id="UP000001137"/>
    </source>
</evidence>
<organism evidence="2 3">
    <name type="scientific">Caldivirga maquilingensis (strain ATCC 700844 / DSM 13496 / JCM 10307 / IC-167)</name>
    <dbReference type="NCBI Taxonomy" id="397948"/>
    <lineage>
        <taxon>Archaea</taxon>
        <taxon>Thermoproteota</taxon>
        <taxon>Thermoprotei</taxon>
        <taxon>Thermoproteales</taxon>
        <taxon>Thermoproteaceae</taxon>
        <taxon>Caldivirga</taxon>
    </lineage>
</organism>
<dbReference type="PANTHER" id="PTHR11203:SF37">
    <property type="entry name" value="INTEGRATOR COMPLEX SUBUNIT 11"/>
    <property type="match status" value="1"/>
</dbReference>
<evidence type="ECO:0000259" key="1">
    <source>
        <dbReference type="SMART" id="SM00849"/>
    </source>
</evidence>
<dbReference type="InterPro" id="IPR036866">
    <property type="entry name" value="RibonucZ/Hydroxyglut_hydro"/>
</dbReference>
<dbReference type="GO" id="GO:0004521">
    <property type="term" value="F:RNA endonuclease activity"/>
    <property type="evidence" value="ECO:0007669"/>
    <property type="project" value="TreeGrafter"/>
</dbReference>
<evidence type="ECO:0000313" key="2">
    <source>
        <dbReference type="EMBL" id="ABW01623.1"/>
    </source>
</evidence>
<accession>A8MCW7</accession>
<name>A8MCW7_CALMQ</name>
<protein>
    <submittedName>
        <fullName evidence="2">Putative mRNA 3-end processing factor</fullName>
    </submittedName>
</protein>
<dbReference type="AlphaFoldDB" id="A8MCW7"/>
<dbReference type="OrthoDB" id="40950at2157"/>
<dbReference type="STRING" id="397948.Cmaq_0788"/>
<dbReference type="EMBL" id="CP000852">
    <property type="protein sequence ID" value="ABW01623.1"/>
    <property type="molecule type" value="Genomic_DNA"/>
</dbReference>
<dbReference type="Gene3D" id="3.60.15.10">
    <property type="entry name" value="Ribonuclease Z/Hydroxyacylglutathione hydrolase-like"/>
    <property type="match status" value="1"/>
</dbReference>
<reference evidence="2 3" key="1">
    <citation type="submission" date="2007-10" db="EMBL/GenBank/DDBJ databases">
        <title>Complete sequence of Caldivirga maquilingensis IC-167.</title>
        <authorList>
            <consortium name="US DOE Joint Genome Institute"/>
            <person name="Copeland A."/>
            <person name="Lucas S."/>
            <person name="Lapidus A."/>
            <person name="Barry K."/>
            <person name="Glavina del Rio T."/>
            <person name="Dalin E."/>
            <person name="Tice H."/>
            <person name="Pitluck S."/>
            <person name="Saunders E."/>
            <person name="Brettin T."/>
            <person name="Bruce D."/>
            <person name="Detter J.C."/>
            <person name="Han C."/>
            <person name="Schmutz J."/>
            <person name="Larimer F."/>
            <person name="Land M."/>
            <person name="Hauser L."/>
            <person name="Kyrpides N."/>
            <person name="Ivanova N."/>
            <person name="Biddle J.F."/>
            <person name="Zhang Z."/>
            <person name="Fitz-Gibbon S.T."/>
            <person name="Lowe T.M."/>
            <person name="Saltikov C."/>
            <person name="House C.H."/>
            <person name="Richardson P."/>
        </authorList>
    </citation>
    <scope>NUCLEOTIDE SEQUENCE [LARGE SCALE GENOMIC DNA]</scope>
    <source>
        <strain evidence="3">ATCC 700844 / DSM 13496 / JCM 10307 / IC-167</strain>
    </source>
</reference>
<feature type="domain" description="Metallo-beta-lactamase" evidence="1">
    <location>
        <begin position="7"/>
        <end position="184"/>
    </location>
</feature>
<dbReference type="GeneID" id="5709940"/>
<dbReference type="SMART" id="SM00849">
    <property type="entry name" value="Lactamase_B"/>
    <property type="match status" value="1"/>
</dbReference>
<sequence length="317" mass="35279">MISVIRRFGGIEVSCCGHSILVDPTRRFIDNYDAVLITHGHSDHYTSHISKARRIIMSGETLKILREFRGLRLGAGVTVAYPNRPIVFDDFSVVPLNAGHVMGSLMYLIEFKFGSVLLTGDMNIEDSIILKGAEPYPDVDILVIESTYGDPSFHFEPRDNVYDNIIDLAERTVRKGLRLVLSGFALGKGQELYKLLISNGFNAAMDKNVYSLNRILLNVGAISSNGDIIVADMPPRIQPSNDSVIALVTGGAPGRWIRRHVHIQLSSHSDFNGLVDFAVNSRAKRIYTIYGHSEKLARHLRLEYGLNSYPIPNNTLI</sequence>
<dbReference type="HOGENOM" id="CLU_050517_0_0_2"/>
<dbReference type="RefSeq" id="WP_012185842.1">
    <property type="nucleotide sequence ID" value="NC_009954.1"/>
</dbReference>
<dbReference type="KEGG" id="cma:Cmaq_0788"/>
<proteinExistence type="predicted"/>
<dbReference type="eggNOG" id="arCOG00545">
    <property type="taxonomic scope" value="Archaea"/>
</dbReference>
<gene>
    <name evidence="2" type="ordered locus">Cmaq_0788</name>
</gene>